<evidence type="ECO:0000313" key="3">
    <source>
        <dbReference type="Proteomes" id="UP001295444"/>
    </source>
</evidence>
<keyword evidence="3" id="KW-1185">Reference proteome</keyword>
<accession>A0AAD1RU84</accession>
<dbReference type="Proteomes" id="UP001295444">
    <property type="component" value="Chromosome 03"/>
</dbReference>
<proteinExistence type="predicted"/>
<name>A0AAD1RU84_PELCU</name>
<feature type="region of interest" description="Disordered" evidence="1">
    <location>
        <begin position="15"/>
        <end position="54"/>
    </location>
</feature>
<gene>
    <name evidence="2" type="ORF">PECUL_23A060721</name>
</gene>
<evidence type="ECO:0000256" key="1">
    <source>
        <dbReference type="SAM" id="MobiDB-lite"/>
    </source>
</evidence>
<protein>
    <submittedName>
        <fullName evidence="2">Uncharacterized protein</fullName>
    </submittedName>
</protein>
<evidence type="ECO:0000313" key="2">
    <source>
        <dbReference type="EMBL" id="CAH2278247.1"/>
    </source>
</evidence>
<reference evidence="2" key="1">
    <citation type="submission" date="2022-03" db="EMBL/GenBank/DDBJ databases">
        <authorList>
            <person name="Alioto T."/>
            <person name="Alioto T."/>
            <person name="Gomez Garrido J."/>
        </authorList>
    </citation>
    <scope>NUCLEOTIDE SEQUENCE</scope>
</reference>
<dbReference type="AlphaFoldDB" id="A0AAD1RU84"/>
<sequence length="164" mass="18453">MSHYNAKKAATKAEKINFFGHKTPAAPLGPMSSPQDGDGDGDGDSDSSALTPTAEQPILSTSDKIIKDFLTQALDALTNKLTSNLLRMLSERTCKNWTPAQHMWNKKLSNMLLPTTTWLWKARLGFWKLRWRTLKTEATEITLDFGVYQSLSCRTIYRPTQEDS</sequence>
<dbReference type="EMBL" id="OW240914">
    <property type="protein sequence ID" value="CAH2278247.1"/>
    <property type="molecule type" value="Genomic_DNA"/>
</dbReference>
<organism evidence="2 3">
    <name type="scientific">Pelobates cultripes</name>
    <name type="common">Western spadefoot toad</name>
    <dbReference type="NCBI Taxonomy" id="61616"/>
    <lineage>
        <taxon>Eukaryota</taxon>
        <taxon>Metazoa</taxon>
        <taxon>Chordata</taxon>
        <taxon>Craniata</taxon>
        <taxon>Vertebrata</taxon>
        <taxon>Euteleostomi</taxon>
        <taxon>Amphibia</taxon>
        <taxon>Batrachia</taxon>
        <taxon>Anura</taxon>
        <taxon>Pelobatoidea</taxon>
        <taxon>Pelobatidae</taxon>
        <taxon>Pelobates</taxon>
    </lineage>
</organism>